<evidence type="ECO:0000256" key="3">
    <source>
        <dbReference type="ARBA" id="ARBA00022917"/>
    </source>
</evidence>
<comment type="similarity">
    <text evidence="1">Belongs to the eIF-2-beta/eIF-5 family.</text>
</comment>
<evidence type="ECO:0000313" key="7">
    <source>
        <dbReference type="Proteomes" id="UP001596388"/>
    </source>
</evidence>
<dbReference type="PANTHER" id="PTHR23001">
    <property type="entry name" value="EUKARYOTIC TRANSLATION INITIATION FACTOR"/>
    <property type="match status" value="1"/>
</dbReference>
<dbReference type="Proteomes" id="UP001596388">
    <property type="component" value="Unassembled WGS sequence"/>
</dbReference>
<name>A0ABD5X5E5_9EURY</name>
<dbReference type="RefSeq" id="WP_276236640.1">
    <property type="nucleotide sequence ID" value="NZ_CP119989.1"/>
</dbReference>
<dbReference type="GeneID" id="79270247"/>
<dbReference type="SUPFAM" id="SSF75689">
    <property type="entry name" value="Zinc-binding domain of translation initiation factor 2 beta"/>
    <property type="match status" value="1"/>
</dbReference>
<keyword evidence="7" id="KW-1185">Reference proteome</keyword>
<dbReference type="Pfam" id="PF01873">
    <property type="entry name" value="eIF-5_eIF-2B"/>
    <property type="match status" value="1"/>
</dbReference>
<dbReference type="PANTHER" id="PTHR23001:SF3">
    <property type="entry name" value="EUKARYOTIC TRANSLATION INITIATION FACTOR 2 SUBUNIT 2"/>
    <property type="match status" value="1"/>
</dbReference>
<dbReference type="InterPro" id="IPR016189">
    <property type="entry name" value="Transl_init_fac_IF2/IF5_N"/>
</dbReference>
<dbReference type="SMART" id="SM00653">
    <property type="entry name" value="eIF2B_5"/>
    <property type="match status" value="1"/>
</dbReference>
<proteinExistence type="inferred from homology"/>
<dbReference type="Gene3D" id="3.30.30.170">
    <property type="match status" value="1"/>
</dbReference>
<organism evidence="6 7">
    <name type="scientific">Halobaculum marinum</name>
    <dbReference type="NCBI Taxonomy" id="3031996"/>
    <lineage>
        <taxon>Archaea</taxon>
        <taxon>Methanobacteriati</taxon>
        <taxon>Methanobacteriota</taxon>
        <taxon>Stenosarchaea group</taxon>
        <taxon>Halobacteria</taxon>
        <taxon>Halobacteriales</taxon>
        <taxon>Haloferacaceae</taxon>
        <taxon>Halobaculum</taxon>
    </lineage>
</organism>
<dbReference type="InterPro" id="IPR016190">
    <property type="entry name" value="Transl_init_fac_IF2/IF5_Zn-bd"/>
</dbReference>
<dbReference type="SUPFAM" id="SSF100966">
    <property type="entry name" value="Translation initiation factor 2 beta, aIF2beta, N-terminal domain"/>
    <property type="match status" value="1"/>
</dbReference>
<keyword evidence="2 6" id="KW-0396">Initiation factor</keyword>
<sequence>MDYDEMLGRAVEETPDIDERGSRFEVPDPEVRPEGNVTVVENFQTLVDRLNRDEGDLLKFLQDDLGTAASIDEKGRARLTGDFKQSRVADAVTEYTDGYVICSECGLPDTRIVEQSGTDVLKCDACGAITSLGE</sequence>
<accession>A0ABD5X5E5</accession>
<evidence type="ECO:0000259" key="5">
    <source>
        <dbReference type="SMART" id="SM00653"/>
    </source>
</evidence>
<protein>
    <submittedName>
        <fullName evidence="6">Translation initiation factor IF-2 subunit beta</fullName>
    </submittedName>
</protein>
<dbReference type="GO" id="GO:0003743">
    <property type="term" value="F:translation initiation factor activity"/>
    <property type="evidence" value="ECO:0007669"/>
    <property type="project" value="UniProtKB-KW"/>
</dbReference>
<gene>
    <name evidence="6" type="ORF">ACFQKD_16040</name>
</gene>
<evidence type="ECO:0000313" key="6">
    <source>
        <dbReference type="EMBL" id="MFC7098817.1"/>
    </source>
</evidence>
<keyword evidence="3" id="KW-0648">Protein biosynthesis</keyword>
<reference evidence="6 7" key="1">
    <citation type="journal article" date="2019" name="Int. J. Syst. Evol. Microbiol.">
        <title>The Global Catalogue of Microorganisms (GCM) 10K type strain sequencing project: providing services to taxonomists for standard genome sequencing and annotation.</title>
        <authorList>
            <consortium name="The Broad Institute Genomics Platform"/>
            <consortium name="The Broad Institute Genome Sequencing Center for Infectious Disease"/>
            <person name="Wu L."/>
            <person name="Ma J."/>
        </authorList>
    </citation>
    <scope>NUCLEOTIDE SEQUENCE [LARGE SCALE GENOMIC DNA]</scope>
    <source>
        <strain evidence="6 7">DT55</strain>
    </source>
</reference>
<feature type="region of interest" description="Disordered" evidence="4">
    <location>
        <begin position="1"/>
        <end position="33"/>
    </location>
</feature>
<evidence type="ECO:0000256" key="4">
    <source>
        <dbReference type="SAM" id="MobiDB-lite"/>
    </source>
</evidence>
<comment type="caution">
    <text evidence="6">The sequence shown here is derived from an EMBL/GenBank/DDBJ whole genome shotgun (WGS) entry which is preliminary data.</text>
</comment>
<dbReference type="AlphaFoldDB" id="A0ABD5X5E5"/>
<dbReference type="InterPro" id="IPR045196">
    <property type="entry name" value="IF2/IF5"/>
</dbReference>
<dbReference type="EMBL" id="JBHTAG010000003">
    <property type="protein sequence ID" value="MFC7098817.1"/>
    <property type="molecule type" value="Genomic_DNA"/>
</dbReference>
<evidence type="ECO:0000256" key="2">
    <source>
        <dbReference type="ARBA" id="ARBA00022540"/>
    </source>
</evidence>
<feature type="domain" description="Translation initiation factor IF2/IF5" evidence="5">
    <location>
        <begin position="21"/>
        <end position="129"/>
    </location>
</feature>
<dbReference type="NCBIfam" id="NF003067">
    <property type="entry name" value="PRK03988.1"/>
    <property type="match status" value="1"/>
</dbReference>
<dbReference type="InterPro" id="IPR002735">
    <property type="entry name" value="Transl_init_fac_IF2/IF5_dom"/>
</dbReference>
<evidence type="ECO:0000256" key="1">
    <source>
        <dbReference type="ARBA" id="ARBA00010397"/>
    </source>
</evidence>